<reference evidence="2 3" key="1">
    <citation type="journal article" date="2019" name="Sci. Rep.">
        <title>Orb-weaving spider Araneus ventricosus genome elucidates the spidroin gene catalogue.</title>
        <authorList>
            <person name="Kono N."/>
            <person name="Nakamura H."/>
            <person name="Ohtoshi R."/>
            <person name="Moran D.A.P."/>
            <person name="Shinohara A."/>
            <person name="Yoshida Y."/>
            <person name="Fujiwara M."/>
            <person name="Mori M."/>
            <person name="Tomita M."/>
            <person name="Arakawa K."/>
        </authorList>
    </citation>
    <scope>NUCLEOTIDE SEQUENCE [LARGE SCALE GENOMIC DNA]</scope>
</reference>
<keyword evidence="1" id="KW-0472">Membrane</keyword>
<gene>
    <name evidence="2" type="ORF">AVEN_30475_1</name>
</gene>
<organism evidence="2 3">
    <name type="scientific">Araneus ventricosus</name>
    <name type="common">Orbweaver spider</name>
    <name type="synonym">Epeira ventricosa</name>
    <dbReference type="NCBI Taxonomy" id="182803"/>
    <lineage>
        <taxon>Eukaryota</taxon>
        <taxon>Metazoa</taxon>
        <taxon>Ecdysozoa</taxon>
        <taxon>Arthropoda</taxon>
        <taxon>Chelicerata</taxon>
        <taxon>Arachnida</taxon>
        <taxon>Araneae</taxon>
        <taxon>Araneomorphae</taxon>
        <taxon>Entelegynae</taxon>
        <taxon>Araneoidea</taxon>
        <taxon>Araneidae</taxon>
        <taxon>Araneus</taxon>
    </lineage>
</organism>
<keyword evidence="1" id="KW-1133">Transmembrane helix</keyword>
<evidence type="ECO:0000256" key="1">
    <source>
        <dbReference type="SAM" id="Phobius"/>
    </source>
</evidence>
<comment type="caution">
    <text evidence="2">The sequence shown here is derived from an EMBL/GenBank/DDBJ whole genome shotgun (WGS) entry which is preliminary data.</text>
</comment>
<dbReference type="EMBL" id="BGPR01023820">
    <property type="protein sequence ID" value="GBN91301.1"/>
    <property type="molecule type" value="Genomic_DNA"/>
</dbReference>
<protein>
    <submittedName>
        <fullName evidence="2">Uncharacterized protein</fullName>
    </submittedName>
</protein>
<dbReference type="AlphaFoldDB" id="A0A4Y2STP1"/>
<keyword evidence="1" id="KW-0812">Transmembrane</keyword>
<dbReference type="Proteomes" id="UP000499080">
    <property type="component" value="Unassembled WGS sequence"/>
</dbReference>
<keyword evidence="3" id="KW-1185">Reference proteome</keyword>
<evidence type="ECO:0000313" key="2">
    <source>
        <dbReference type="EMBL" id="GBN91301.1"/>
    </source>
</evidence>
<proteinExistence type="predicted"/>
<evidence type="ECO:0000313" key="3">
    <source>
        <dbReference type="Proteomes" id="UP000499080"/>
    </source>
</evidence>
<sequence length="106" mass="12205">MSNKSLVKYAAAGPKSKTAECGQPSCASYADDLQSSGCEKSSCGRSVDRYLGFRGSRVDLRFYFVLVLLVMCRIRFLILSYRKRKYCNRQKIRTRDFDESPRFRPP</sequence>
<feature type="transmembrane region" description="Helical" evidence="1">
    <location>
        <begin position="60"/>
        <end position="81"/>
    </location>
</feature>
<name>A0A4Y2STP1_ARAVE</name>
<accession>A0A4Y2STP1</accession>